<gene>
    <name evidence="2" type="ordered locus">AALP_Aa5g199200</name>
</gene>
<evidence type="ECO:0000313" key="2">
    <source>
        <dbReference type="EMBL" id="KFK34834.1"/>
    </source>
</evidence>
<keyword evidence="3" id="KW-1185">Reference proteome</keyword>
<dbReference type="OrthoDB" id="1930718at2759"/>
<accession>A0A087GY82</accession>
<dbReference type="GO" id="GO:0006260">
    <property type="term" value="P:DNA replication"/>
    <property type="evidence" value="ECO:0007669"/>
    <property type="project" value="TreeGrafter"/>
</dbReference>
<dbReference type="AlphaFoldDB" id="A0A087GY82"/>
<evidence type="ECO:0000313" key="3">
    <source>
        <dbReference type="Proteomes" id="UP000029120"/>
    </source>
</evidence>
<sequence length="328" mass="37057">MALNQNKIKVQIIRMWKGDKKEPGNSIEMIVLDSSGTQIHATLADEYVRKLLEPSDREGGERKDFSKWINDIGDEKINTPNSGEIEIDISEDLLINECKDLIEAIVNKVYGQSFAQSSSHQEKAILCVTNNDVDQINEYMLSQLQGEEKEYWSADTICSSDSHPDDYWKYPPEYLNSIKVPGLPNHSLKLKLGAPVMLLKDLGVGLRNGTRLSITLLGKVVLEARILTGERAGEKVFIPRMPMETNFPINLRRRQFPLTLAFAMTINKCQGKSLIKVGIFQPRRVFSHGPMYVAISKMKSEDGVKIIITDKDEKAEEETKNVVFKEVS</sequence>
<dbReference type="Gramene" id="KFK34834">
    <property type="protein sequence ID" value="KFK34834"/>
    <property type="gene ID" value="AALP_AA5G199200"/>
</dbReference>
<dbReference type="EMBL" id="CM002873">
    <property type="protein sequence ID" value="KFK34834.1"/>
    <property type="molecule type" value="Genomic_DNA"/>
</dbReference>
<dbReference type="SUPFAM" id="SSF52540">
    <property type="entry name" value="P-loop containing nucleoside triphosphate hydrolases"/>
    <property type="match status" value="1"/>
</dbReference>
<dbReference type="eggNOG" id="KOG0987">
    <property type="taxonomic scope" value="Eukaryota"/>
</dbReference>
<organism evidence="2 3">
    <name type="scientific">Arabis alpina</name>
    <name type="common">Alpine rock-cress</name>
    <dbReference type="NCBI Taxonomy" id="50452"/>
    <lineage>
        <taxon>Eukaryota</taxon>
        <taxon>Viridiplantae</taxon>
        <taxon>Streptophyta</taxon>
        <taxon>Embryophyta</taxon>
        <taxon>Tracheophyta</taxon>
        <taxon>Spermatophyta</taxon>
        <taxon>Magnoliopsida</taxon>
        <taxon>eudicotyledons</taxon>
        <taxon>Gunneridae</taxon>
        <taxon>Pentapetalae</taxon>
        <taxon>rosids</taxon>
        <taxon>malvids</taxon>
        <taxon>Brassicales</taxon>
        <taxon>Brassicaceae</taxon>
        <taxon>Arabideae</taxon>
        <taxon>Arabis</taxon>
    </lineage>
</organism>
<protein>
    <recommendedName>
        <fullName evidence="1">DNA helicase Pif1-like 2B domain-containing protein</fullName>
    </recommendedName>
</protein>
<evidence type="ECO:0000259" key="1">
    <source>
        <dbReference type="Pfam" id="PF21530"/>
    </source>
</evidence>
<dbReference type="PANTHER" id="PTHR23274:SF48">
    <property type="entry name" value="ATP-DEPENDENT DNA HELICASE"/>
    <property type="match status" value="1"/>
</dbReference>
<proteinExistence type="predicted"/>
<dbReference type="Proteomes" id="UP000029120">
    <property type="component" value="Chromosome 5"/>
</dbReference>
<dbReference type="GO" id="GO:0005657">
    <property type="term" value="C:replication fork"/>
    <property type="evidence" value="ECO:0007669"/>
    <property type="project" value="TreeGrafter"/>
</dbReference>
<dbReference type="Pfam" id="PF21530">
    <property type="entry name" value="Pif1_2B_dom"/>
    <property type="match status" value="1"/>
</dbReference>
<dbReference type="PANTHER" id="PTHR23274">
    <property type="entry name" value="DNA HELICASE-RELATED"/>
    <property type="match status" value="1"/>
</dbReference>
<dbReference type="InterPro" id="IPR049163">
    <property type="entry name" value="Pif1-like_2B_dom"/>
</dbReference>
<dbReference type="OMA" id="YSKWIQD"/>
<feature type="domain" description="DNA helicase Pif1-like 2B" evidence="1">
    <location>
        <begin position="173"/>
        <end position="216"/>
    </location>
</feature>
<dbReference type="InterPro" id="IPR027417">
    <property type="entry name" value="P-loop_NTPase"/>
</dbReference>
<name>A0A087GY82_ARAAL</name>
<reference evidence="3" key="1">
    <citation type="journal article" date="2015" name="Nat. Plants">
        <title>Genome expansion of Arabis alpina linked with retrotransposition and reduced symmetric DNA methylation.</title>
        <authorList>
            <person name="Willing E.M."/>
            <person name="Rawat V."/>
            <person name="Mandakova T."/>
            <person name="Maumus F."/>
            <person name="James G.V."/>
            <person name="Nordstroem K.J."/>
            <person name="Becker C."/>
            <person name="Warthmann N."/>
            <person name="Chica C."/>
            <person name="Szarzynska B."/>
            <person name="Zytnicki M."/>
            <person name="Albani M.C."/>
            <person name="Kiefer C."/>
            <person name="Bergonzi S."/>
            <person name="Castaings L."/>
            <person name="Mateos J.L."/>
            <person name="Berns M.C."/>
            <person name="Bujdoso N."/>
            <person name="Piofczyk T."/>
            <person name="de Lorenzo L."/>
            <person name="Barrero-Sicilia C."/>
            <person name="Mateos I."/>
            <person name="Piednoel M."/>
            <person name="Hagmann J."/>
            <person name="Chen-Min-Tao R."/>
            <person name="Iglesias-Fernandez R."/>
            <person name="Schuster S.C."/>
            <person name="Alonso-Blanco C."/>
            <person name="Roudier F."/>
            <person name="Carbonero P."/>
            <person name="Paz-Ares J."/>
            <person name="Davis S.J."/>
            <person name="Pecinka A."/>
            <person name="Quesneville H."/>
            <person name="Colot V."/>
            <person name="Lysak M.A."/>
            <person name="Weigel D."/>
            <person name="Coupland G."/>
            <person name="Schneeberger K."/>
        </authorList>
    </citation>
    <scope>NUCLEOTIDE SEQUENCE [LARGE SCALE GENOMIC DNA]</scope>
    <source>
        <strain evidence="3">cv. Pajares</strain>
    </source>
</reference>